<sequence length="149" mass="17294">MDDTKMDINIGLHEDLLSQYDILSRELSPRLRRGLNDVYEGLEWMITLGALGVGFYSASRLLYATYWVLDCRSRKSTRWRKQVLALSFGSVMRLTIEIWTAIVPERDTNQRLNTFLSVFCYEFSVRALIVSLHVTKIFSLCVTCRSKQT</sequence>
<evidence type="ECO:0000313" key="2">
    <source>
        <dbReference type="EMBL" id="EWM26909.1"/>
    </source>
</evidence>
<dbReference type="EMBL" id="AZIL01000567">
    <property type="protein sequence ID" value="EWM26909.1"/>
    <property type="molecule type" value="Genomic_DNA"/>
</dbReference>
<feature type="transmembrane region" description="Helical" evidence="1">
    <location>
        <begin position="83"/>
        <end position="103"/>
    </location>
</feature>
<reference evidence="2 3" key="1">
    <citation type="journal article" date="2014" name="Mol. Plant">
        <title>Chromosome Scale Genome Assembly and Transcriptome Profiling of Nannochloropsis gaditana in Nitrogen Depletion.</title>
        <authorList>
            <person name="Corteggiani Carpinelli E."/>
            <person name="Telatin A."/>
            <person name="Vitulo N."/>
            <person name="Forcato C."/>
            <person name="D'Angelo M."/>
            <person name="Schiavon R."/>
            <person name="Vezzi A."/>
            <person name="Giacometti G.M."/>
            <person name="Morosinotto T."/>
            <person name="Valle G."/>
        </authorList>
    </citation>
    <scope>NUCLEOTIDE SEQUENCE [LARGE SCALE GENOMIC DNA]</scope>
    <source>
        <strain evidence="2 3">B-31</strain>
    </source>
</reference>
<keyword evidence="1" id="KW-0812">Transmembrane</keyword>
<keyword evidence="1" id="KW-1133">Transmembrane helix</keyword>
<proteinExistence type="predicted"/>
<gene>
    <name evidence="2" type="ORF">Naga_100103g3</name>
</gene>
<feature type="transmembrane region" description="Helical" evidence="1">
    <location>
        <begin position="123"/>
        <end position="144"/>
    </location>
</feature>
<keyword evidence="3" id="KW-1185">Reference proteome</keyword>
<name>W7U2J5_9STRA</name>
<keyword evidence="1" id="KW-0472">Membrane</keyword>
<evidence type="ECO:0000256" key="1">
    <source>
        <dbReference type="SAM" id="Phobius"/>
    </source>
</evidence>
<comment type="caution">
    <text evidence="2">The sequence shown here is derived from an EMBL/GenBank/DDBJ whole genome shotgun (WGS) entry which is preliminary data.</text>
</comment>
<protein>
    <submittedName>
        <fullName evidence="2">Uncharacterized protein</fullName>
    </submittedName>
</protein>
<dbReference type="Proteomes" id="UP000019335">
    <property type="component" value="Chromosome 8"/>
</dbReference>
<organism evidence="2 3">
    <name type="scientific">Nannochloropsis gaditana</name>
    <dbReference type="NCBI Taxonomy" id="72520"/>
    <lineage>
        <taxon>Eukaryota</taxon>
        <taxon>Sar</taxon>
        <taxon>Stramenopiles</taxon>
        <taxon>Ochrophyta</taxon>
        <taxon>Eustigmatophyceae</taxon>
        <taxon>Eustigmatales</taxon>
        <taxon>Monodopsidaceae</taxon>
        <taxon>Nannochloropsis</taxon>
    </lineage>
</organism>
<accession>W7U2J5</accession>
<dbReference type="AlphaFoldDB" id="W7U2J5"/>
<feature type="transmembrane region" description="Helical" evidence="1">
    <location>
        <begin position="44"/>
        <end position="63"/>
    </location>
</feature>
<evidence type="ECO:0000313" key="3">
    <source>
        <dbReference type="Proteomes" id="UP000019335"/>
    </source>
</evidence>
<dbReference type="OrthoDB" id="10326114at2759"/>